<sequence>MYTILIVSLALFIISCWFIFRTKCNDNYNLMVILPAPANKIFLWIGKKITDLQRRLLPPTYLVLNEWSGFLVSKIIYELTKLEVADIIKAQGGKMSIYEIAKATGTKEDKLNRLLRVAASKGIFRSLGNGVYANTHLSLVLCKDHPNTFRNIILLYEEYSSATQYLTYDLKLQTDNEQMTQEIFNKGMIEQDSIYGKGLHQDYDWSQYRNATFVDVAGGSGGFLFQLLTRYPTMKGVLYDHSSVIEMSEKLWSTNHKELLDRVQFFRGDFFINPAPPSDVYFLRSILHNWPDEQAIKILKTIHSAIPSTNASSSYHKAPSNFKPKLLIAEILIDDRTQFPLLYQLDILMMCMYNGKERTKSEITELLNKSGWKLTKVTYCKGGFSVIEAVPL</sequence>
<dbReference type="GO" id="GO:0046983">
    <property type="term" value="F:protein dimerization activity"/>
    <property type="evidence" value="ECO:0007669"/>
    <property type="project" value="InterPro"/>
</dbReference>
<keyword evidence="8" id="KW-1185">Reference proteome</keyword>
<dbReference type="Pfam" id="PF08100">
    <property type="entry name" value="Dimerisation"/>
    <property type="match status" value="1"/>
</dbReference>
<dbReference type="InterPro" id="IPR036388">
    <property type="entry name" value="WH-like_DNA-bd_sf"/>
</dbReference>
<dbReference type="Proteomes" id="UP000266673">
    <property type="component" value="Unassembled WGS sequence"/>
</dbReference>
<dbReference type="Pfam" id="PF00891">
    <property type="entry name" value="Methyltransf_2"/>
    <property type="match status" value="1"/>
</dbReference>
<comment type="caution">
    <text evidence="7">The sequence shown here is derived from an EMBL/GenBank/DDBJ whole genome shotgun (WGS) entry which is preliminary data.</text>
</comment>
<dbReference type="STRING" id="44941.A0A397VW18"/>
<evidence type="ECO:0000256" key="2">
    <source>
        <dbReference type="ARBA" id="ARBA00022679"/>
    </source>
</evidence>
<dbReference type="PIRSF" id="PIRSF005739">
    <property type="entry name" value="O-mtase"/>
    <property type="match status" value="1"/>
</dbReference>
<feature type="active site" description="Proton acceptor" evidence="4">
    <location>
        <position position="288"/>
    </location>
</feature>
<dbReference type="SUPFAM" id="SSF53335">
    <property type="entry name" value="S-adenosyl-L-methionine-dependent methyltransferases"/>
    <property type="match status" value="1"/>
</dbReference>
<dbReference type="InterPro" id="IPR001077">
    <property type="entry name" value="COMT_C"/>
</dbReference>
<evidence type="ECO:0000259" key="6">
    <source>
        <dbReference type="Pfam" id="PF08100"/>
    </source>
</evidence>
<evidence type="ECO:0000256" key="1">
    <source>
        <dbReference type="ARBA" id="ARBA00022603"/>
    </source>
</evidence>
<dbReference type="InterPro" id="IPR029063">
    <property type="entry name" value="SAM-dependent_MTases_sf"/>
</dbReference>
<feature type="domain" description="O-methyltransferase dimerisation" evidence="6">
    <location>
        <begin position="68"/>
        <end position="143"/>
    </location>
</feature>
<dbReference type="EMBL" id="QKWP01000123">
    <property type="protein sequence ID" value="RIB26790.1"/>
    <property type="molecule type" value="Genomic_DNA"/>
</dbReference>
<dbReference type="OrthoDB" id="1606438at2759"/>
<dbReference type="InterPro" id="IPR012967">
    <property type="entry name" value="COMT_dimerisation"/>
</dbReference>
<dbReference type="GO" id="GO:0032259">
    <property type="term" value="P:methylation"/>
    <property type="evidence" value="ECO:0007669"/>
    <property type="project" value="UniProtKB-KW"/>
</dbReference>
<name>A0A397VW18_9GLOM</name>
<dbReference type="SUPFAM" id="SSF46785">
    <property type="entry name" value="Winged helix' DNA-binding domain"/>
    <property type="match status" value="1"/>
</dbReference>
<evidence type="ECO:0000256" key="3">
    <source>
        <dbReference type="ARBA" id="ARBA00022691"/>
    </source>
</evidence>
<evidence type="ECO:0000313" key="7">
    <source>
        <dbReference type="EMBL" id="RIB26790.1"/>
    </source>
</evidence>
<feature type="domain" description="O-methyltransferase C-terminal" evidence="5">
    <location>
        <begin position="176"/>
        <end position="372"/>
    </location>
</feature>
<dbReference type="InterPro" id="IPR036390">
    <property type="entry name" value="WH_DNA-bd_sf"/>
</dbReference>
<keyword evidence="1 7" id="KW-0489">Methyltransferase</keyword>
<evidence type="ECO:0000313" key="8">
    <source>
        <dbReference type="Proteomes" id="UP000266673"/>
    </source>
</evidence>
<keyword evidence="3" id="KW-0949">S-adenosyl-L-methionine</keyword>
<dbReference type="InterPro" id="IPR016461">
    <property type="entry name" value="COMT-like"/>
</dbReference>
<keyword evidence="2 7" id="KW-0808">Transferase</keyword>
<reference evidence="7 8" key="1">
    <citation type="submission" date="2018-06" db="EMBL/GenBank/DDBJ databases">
        <title>Comparative genomics reveals the genomic features of Rhizophagus irregularis, R. cerebriforme, R. diaphanum and Gigaspora rosea, and their symbiotic lifestyle signature.</title>
        <authorList>
            <person name="Morin E."/>
            <person name="San Clemente H."/>
            <person name="Chen E.C.H."/>
            <person name="De La Providencia I."/>
            <person name="Hainaut M."/>
            <person name="Kuo A."/>
            <person name="Kohler A."/>
            <person name="Murat C."/>
            <person name="Tang N."/>
            <person name="Roy S."/>
            <person name="Loubradou J."/>
            <person name="Henrissat B."/>
            <person name="Grigoriev I.V."/>
            <person name="Corradi N."/>
            <person name="Roux C."/>
            <person name="Martin F.M."/>
        </authorList>
    </citation>
    <scope>NUCLEOTIDE SEQUENCE [LARGE SCALE GENOMIC DNA]</scope>
    <source>
        <strain evidence="7 8">DAOM 194757</strain>
    </source>
</reference>
<dbReference type="PANTHER" id="PTHR43712:SF2">
    <property type="entry name" value="O-METHYLTRANSFERASE CICE"/>
    <property type="match status" value="1"/>
</dbReference>
<evidence type="ECO:0000256" key="4">
    <source>
        <dbReference type="PIRSR" id="PIRSR005739-1"/>
    </source>
</evidence>
<protein>
    <submittedName>
        <fullName evidence="7">O-methyltransferase-domain-containing protein</fullName>
    </submittedName>
</protein>
<evidence type="ECO:0000259" key="5">
    <source>
        <dbReference type="Pfam" id="PF00891"/>
    </source>
</evidence>
<organism evidence="7 8">
    <name type="scientific">Gigaspora rosea</name>
    <dbReference type="NCBI Taxonomy" id="44941"/>
    <lineage>
        <taxon>Eukaryota</taxon>
        <taxon>Fungi</taxon>
        <taxon>Fungi incertae sedis</taxon>
        <taxon>Mucoromycota</taxon>
        <taxon>Glomeromycotina</taxon>
        <taxon>Glomeromycetes</taxon>
        <taxon>Diversisporales</taxon>
        <taxon>Gigasporaceae</taxon>
        <taxon>Gigaspora</taxon>
    </lineage>
</organism>
<dbReference type="Gene3D" id="3.40.50.150">
    <property type="entry name" value="Vaccinia Virus protein VP39"/>
    <property type="match status" value="1"/>
</dbReference>
<accession>A0A397VW18</accession>
<gene>
    <name evidence="7" type="ORF">C2G38_2240561</name>
</gene>
<proteinExistence type="predicted"/>
<dbReference type="Gene3D" id="1.10.10.10">
    <property type="entry name" value="Winged helix-like DNA-binding domain superfamily/Winged helix DNA-binding domain"/>
    <property type="match status" value="1"/>
</dbReference>
<dbReference type="GO" id="GO:0008171">
    <property type="term" value="F:O-methyltransferase activity"/>
    <property type="evidence" value="ECO:0007669"/>
    <property type="project" value="InterPro"/>
</dbReference>
<dbReference type="PANTHER" id="PTHR43712">
    <property type="entry name" value="PUTATIVE (AFU_ORTHOLOGUE AFUA_4G14580)-RELATED"/>
    <property type="match status" value="1"/>
</dbReference>
<dbReference type="AlphaFoldDB" id="A0A397VW18"/>
<dbReference type="PROSITE" id="PS51683">
    <property type="entry name" value="SAM_OMT_II"/>
    <property type="match status" value="1"/>
</dbReference>